<proteinExistence type="predicted"/>
<name>K1TC52_9ZZZZ</name>
<reference evidence="2" key="1">
    <citation type="journal article" date="2013" name="Environ. Microbiol.">
        <title>Microbiota from the distal guts of lean and obese adolescents exhibit partial functional redundancy besides clear differences in community structure.</title>
        <authorList>
            <person name="Ferrer M."/>
            <person name="Ruiz A."/>
            <person name="Lanza F."/>
            <person name="Haange S.B."/>
            <person name="Oberbach A."/>
            <person name="Till H."/>
            <person name="Bargiela R."/>
            <person name="Campoy C."/>
            <person name="Segura M.T."/>
            <person name="Richter M."/>
            <person name="von Bergen M."/>
            <person name="Seifert J."/>
            <person name="Suarez A."/>
        </authorList>
    </citation>
    <scope>NUCLEOTIDE SEQUENCE</scope>
</reference>
<organism evidence="2">
    <name type="scientific">human gut metagenome</name>
    <dbReference type="NCBI Taxonomy" id="408170"/>
    <lineage>
        <taxon>unclassified sequences</taxon>
        <taxon>metagenomes</taxon>
        <taxon>organismal metagenomes</taxon>
    </lineage>
</organism>
<gene>
    <name evidence="2" type="ORF">LEA_09382</name>
</gene>
<dbReference type="Pfam" id="PF07508">
    <property type="entry name" value="Recombinase"/>
    <property type="match status" value="1"/>
</dbReference>
<feature type="non-terminal residue" evidence="2">
    <location>
        <position position="97"/>
    </location>
</feature>
<dbReference type="InterPro" id="IPR050639">
    <property type="entry name" value="SSR_resolvase"/>
</dbReference>
<comment type="caution">
    <text evidence="2">The sequence shown here is derived from an EMBL/GenBank/DDBJ whole genome shotgun (WGS) entry which is preliminary data.</text>
</comment>
<dbReference type="InterPro" id="IPR038109">
    <property type="entry name" value="DNA_bind_recomb_sf"/>
</dbReference>
<accession>K1TC52</accession>
<dbReference type="Gene3D" id="3.90.1750.20">
    <property type="entry name" value="Putative Large Serine Recombinase, Chain B, Domain 2"/>
    <property type="match status" value="1"/>
</dbReference>
<dbReference type="PANTHER" id="PTHR30461">
    <property type="entry name" value="DNA-INVERTASE FROM LAMBDOID PROPHAGE"/>
    <property type="match status" value="1"/>
</dbReference>
<protein>
    <submittedName>
        <fullName evidence="2">Resolvase</fullName>
    </submittedName>
</protein>
<evidence type="ECO:0000259" key="1">
    <source>
        <dbReference type="Pfam" id="PF07508"/>
    </source>
</evidence>
<dbReference type="GO" id="GO:0003677">
    <property type="term" value="F:DNA binding"/>
    <property type="evidence" value="ECO:0007669"/>
    <property type="project" value="InterPro"/>
</dbReference>
<sequence>MATIAQEESRKISERVKWGQQRKMEQGVVFGRSCLGYDVKDGKITVNADSAEIVKRIFTEYTVLLKGAESIADRLNAEQIRTVNGGRWSGAFIRKVL</sequence>
<dbReference type="InterPro" id="IPR011109">
    <property type="entry name" value="DNA_bind_recombinase_dom"/>
</dbReference>
<dbReference type="PANTHER" id="PTHR30461:SF23">
    <property type="entry name" value="DNA RECOMBINASE-RELATED"/>
    <property type="match status" value="1"/>
</dbReference>
<dbReference type="AlphaFoldDB" id="K1TC52"/>
<evidence type="ECO:0000313" key="2">
    <source>
        <dbReference type="EMBL" id="EKC67283.1"/>
    </source>
</evidence>
<dbReference type="EMBL" id="AJWY01006283">
    <property type="protein sequence ID" value="EKC67283.1"/>
    <property type="molecule type" value="Genomic_DNA"/>
</dbReference>
<feature type="domain" description="Recombinase" evidence="1">
    <location>
        <begin position="49"/>
        <end position="97"/>
    </location>
</feature>
<dbReference type="GO" id="GO:0000150">
    <property type="term" value="F:DNA strand exchange activity"/>
    <property type="evidence" value="ECO:0007669"/>
    <property type="project" value="InterPro"/>
</dbReference>